<evidence type="ECO:0000256" key="1">
    <source>
        <dbReference type="ARBA" id="ARBA00004141"/>
    </source>
</evidence>
<feature type="transmembrane region" description="Helical" evidence="6">
    <location>
        <begin position="332"/>
        <end position="357"/>
    </location>
</feature>
<evidence type="ECO:0000313" key="8">
    <source>
        <dbReference type="Proteomes" id="UP001208656"/>
    </source>
</evidence>
<dbReference type="PANTHER" id="PTHR42865">
    <property type="entry name" value="PROTON/GLUTAMATE-ASPARTATE SYMPORTER"/>
    <property type="match status" value="1"/>
</dbReference>
<keyword evidence="2" id="KW-0813">Transport</keyword>
<gene>
    <name evidence="7" type="ORF">OEV82_11790</name>
</gene>
<dbReference type="Pfam" id="PF00375">
    <property type="entry name" value="SDF"/>
    <property type="match status" value="1"/>
</dbReference>
<feature type="transmembrane region" description="Helical" evidence="6">
    <location>
        <begin position="75"/>
        <end position="96"/>
    </location>
</feature>
<keyword evidence="4 6" id="KW-1133">Transmembrane helix</keyword>
<comment type="caution">
    <text evidence="7">The sequence shown here is derived from an EMBL/GenBank/DDBJ whole genome shotgun (WGS) entry which is preliminary data.</text>
</comment>
<dbReference type="InterPro" id="IPR036458">
    <property type="entry name" value="Na:dicarbo_symporter_sf"/>
</dbReference>
<dbReference type="Proteomes" id="UP001208656">
    <property type="component" value="Unassembled WGS sequence"/>
</dbReference>
<evidence type="ECO:0000256" key="5">
    <source>
        <dbReference type="ARBA" id="ARBA00023136"/>
    </source>
</evidence>
<sequence length="400" mass="43101">MKRIGLLPRILLAIILGLILGNFMPEWFVRAFATFNGIFNNYLSFVIPFIIIGFIVPGIANMGRNAGKMLGLSTALAYVSTFLAGLLAFFVGSWLLPIMTKGQSFQTTDNPEEFLQSGFFEVAMPPLMEVTTALIFAFVIGIGIASIKGNVLQDAFDEFQKIVEKVITVTIIPLLPFHIFGVFQNMTYGGQVVNILSIFLKVFVLIIALHITILLIQYTTAGTLHKQNPFKLLKTVLPAYFTAIGTQSSSATIPVTLASVKKTTIRERVADFCVPLFATIHLSGSAITLVTCSLGVLLLSGGDISFSAYLPFILMLGVTLVAAPGVPGGAVMAAIGIMEVMLGFNETMLSLMIALYLAQDSFGTATNVTGDGALSLIVDKFTKKDKNDEGDETDKNAQLV</sequence>
<comment type="subcellular location">
    <subcellularLocation>
        <location evidence="1">Membrane</location>
        <topology evidence="1">Multi-pass membrane protein</topology>
    </subcellularLocation>
</comment>
<dbReference type="EMBL" id="JAOUSE010000039">
    <property type="protein sequence ID" value="MCU9595119.1"/>
    <property type="molecule type" value="Genomic_DNA"/>
</dbReference>
<name>A0ABT2WHE6_9BACI</name>
<keyword evidence="8" id="KW-1185">Reference proteome</keyword>
<evidence type="ECO:0000256" key="2">
    <source>
        <dbReference type="ARBA" id="ARBA00022448"/>
    </source>
</evidence>
<dbReference type="RefSeq" id="WP_173659735.1">
    <property type="nucleotide sequence ID" value="NZ_JAOUSE010000039.1"/>
</dbReference>
<dbReference type="InterPro" id="IPR001991">
    <property type="entry name" value="Na-dicarboxylate_symporter"/>
</dbReference>
<evidence type="ECO:0000256" key="3">
    <source>
        <dbReference type="ARBA" id="ARBA00022692"/>
    </source>
</evidence>
<proteinExistence type="predicted"/>
<dbReference type="SUPFAM" id="SSF118215">
    <property type="entry name" value="Proton glutamate symport protein"/>
    <property type="match status" value="1"/>
</dbReference>
<organism evidence="7 8">
    <name type="scientific">Pallidibacillus thermolactis</name>
    <dbReference type="NCBI Taxonomy" id="251051"/>
    <lineage>
        <taxon>Bacteria</taxon>
        <taxon>Bacillati</taxon>
        <taxon>Bacillota</taxon>
        <taxon>Bacilli</taxon>
        <taxon>Bacillales</taxon>
        <taxon>Bacillaceae</taxon>
        <taxon>Pallidibacillus</taxon>
    </lineage>
</organism>
<dbReference type="PANTHER" id="PTHR42865:SF8">
    <property type="entry name" value="SERINE_THREONINE TRANSPORTER SSTT"/>
    <property type="match status" value="1"/>
</dbReference>
<feature type="transmembrane region" description="Helical" evidence="6">
    <location>
        <begin position="166"/>
        <end position="183"/>
    </location>
</feature>
<feature type="transmembrane region" description="Helical" evidence="6">
    <location>
        <begin position="306"/>
        <end position="326"/>
    </location>
</feature>
<keyword evidence="5 6" id="KW-0472">Membrane</keyword>
<reference evidence="7 8" key="1">
    <citation type="submission" date="2022-10" db="EMBL/GenBank/DDBJ databases">
        <title>Description of Fervidibacillus gen. nov. in the family Fervidibacillaceae fam. nov. with two species, Fervidibacillus albus sp. nov., and Fervidibacillus halotolerans sp. nov., isolated from tidal flat sediments.</title>
        <authorList>
            <person name="Kwon K.K."/>
            <person name="Yang S.-H."/>
        </authorList>
    </citation>
    <scope>NUCLEOTIDE SEQUENCE [LARGE SCALE GENOMIC DNA]</scope>
    <source>
        <strain evidence="7 8">DSM 23332</strain>
    </source>
</reference>
<evidence type="ECO:0000313" key="7">
    <source>
        <dbReference type="EMBL" id="MCU9595119.1"/>
    </source>
</evidence>
<dbReference type="PRINTS" id="PR00173">
    <property type="entry name" value="EDTRNSPORT"/>
</dbReference>
<dbReference type="Gene3D" id="1.10.3860.10">
    <property type="entry name" value="Sodium:dicarboxylate symporter"/>
    <property type="match status" value="1"/>
</dbReference>
<feature type="transmembrane region" description="Helical" evidence="6">
    <location>
        <begin position="41"/>
        <end position="63"/>
    </location>
</feature>
<evidence type="ECO:0000256" key="4">
    <source>
        <dbReference type="ARBA" id="ARBA00022989"/>
    </source>
</evidence>
<keyword evidence="3 6" id="KW-0812">Transmembrane</keyword>
<feature type="transmembrane region" description="Helical" evidence="6">
    <location>
        <begin position="195"/>
        <end position="216"/>
    </location>
</feature>
<feature type="transmembrane region" description="Helical" evidence="6">
    <location>
        <begin position="277"/>
        <end position="299"/>
    </location>
</feature>
<protein>
    <submittedName>
        <fullName evidence="7">Dicarboxylate/amino acid:cation symporter</fullName>
    </submittedName>
</protein>
<accession>A0ABT2WHE6</accession>
<feature type="transmembrane region" description="Helical" evidence="6">
    <location>
        <begin position="127"/>
        <end position="145"/>
    </location>
</feature>
<feature type="transmembrane region" description="Helical" evidence="6">
    <location>
        <begin position="237"/>
        <end position="257"/>
    </location>
</feature>
<evidence type="ECO:0000256" key="6">
    <source>
        <dbReference type="SAM" id="Phobius"/>
    </source>
</evidence>